<feature type="binding site" evidence="5">
    <location>
        <position position="50"/>
    </location>
    <ligand>
        <name>ATP</name>
        <dbReference type="ChEBI" id="CHEBI:30616"/>
    </ligand>
</feature>
<keyword evidence="6" id="KW-0472">Membrane</keyword>
<protein>
    <submittedName>
        <fullName evidence="8">Serine/threonine-protein kinase</fullName>
    </submittedName>
</protein>
<proteinExistence type="predicted"/>
<evidence type="ECO:0000256" key="1">
    <source>
        <dbReference type="ARBA" id="ARBA00022679"/>
    </source>
</evidence>
<evidence type="ECO:0000313" key="8">
    <source>
        <dbReference type="EMBL" id="MDX3022922.1"/>
    </source>
</evidence>
<dbReference type="GO" id="GO:0016301">
    <property type="term" value="F:kinase activity"/>
    <property type="evidence" value="ECO:0007669"/>
    <property type="project" value="UniProtKB-KW"/>
</dbReference>
<keyword evidence="1" id="KW-0808">Transferase</keyword>
<dbReference type="InterPro" id="IPR017441">
    <property type="entry name" value="Protein_kinase_ATP_BS"/>
</dbReference>
<dbReference type="Gene3D" id="1.10.510.10">
    <property type="entry name" value="Transferase(Phosphotransferase) domain 1"/>
    <property type="match status" value="1"/>
</dbReference>
<dbReference type="PANTHER" id="PTHR43289:SF34">
    <property type="entry name" value="SERINE_THREONINE-PROTEIN KINASE YBDM-RELATED"/>
    <property type="match status" value="1"/>
</dbReference>
<evidence type="ECO:0000256" key="2">
    <source>
        <dbReference type="ARBA" id="ARBA00022741"/>
    </source>
</evidence>
<evidence type="ECO:0000256" key="3">
    <source>
        <dbReference type="ARBA" id="ARBA00022777"/>
    </source>
</evidence>
<dbReference type="InterPro" id="IPR008271">
    <property type="entry name" value="Ser/Thr_kinase_AS"/>
</dbReference>
<gene>
    <name evidence="8" type="ORF">PV666_34345</name>
</gene>
<organism evidence="8 9">
    <name type="scientific">Streptomyces acidiscabies</name>
    <dbReference type="NCBI Taxonomy" id="42234"/>
    <lineage>
        <taxon>Bacteria</taxon>
        <taxon>Bacillati</taxon>
        <taxon>Actinomycetota</taxon>
        <taxon>Actinomycetes</taxon>
        <taxon>Kitasatosporales</taxon>
        <taxon>Streptomycetaceae</taxon>
        <taxon>Streptomyces</taxon>
    </lineage>
</organism>
<dbReference type="PROSITE" id="PS00108">
    <property type="entry name" value="PROTEIN_KINASE_ST"/>
    <property type="match status" value="1"/>
</dbReference>
<evidence type="ECO:0000256" key="4">
    <source>
        <dbReference type="ARBA" id="ARBA00022840"/>
    </source>
</evidence>
<evidence type="ECO:0000256" key="5">
    <source>
        <dbReference type="PROSITE-ProRule" id="PRU10141"/>
    </source>
</evidence>
<reference evidence="8 9" key="1">
    <citation type="journal article" date="2023" name="Microb. Genom.">
        <title>Mesoterricola silvestris gen. nov., sp. nov., Mesoterricola sediminis sp. nov., Geothrix oryzae sp. nov., Geothrix edaphica sp. nov., Geothrix rubra sp. nov., and Geothrix limicola sp. nov., six novel members of Acidobacteriota isolated from soils.</title>
        <authorList>
            <person name="Weisberg A.J."/>
            <person name="Pearce E."/>
            <person name="Kramer C.G."/>
            <person name="Chang J.H."/>
            <person name="Clarke C.R."/>
        </authorList>
    </citation>
    <scope>NUCLEOTIDE SEQUENCE [LARGE SCALE GENOMIC DNA]</scope>
    <source>
        <strain evidence="8 9">NB05-1H</strain>
    </source>
</reference>
<accession>A0ABU4M588</accession>
<evidence type="ECO:0000256" key="6">
    <source>
        <dbReference type="SAM" id="Phobius"/>
    </source>
</evidence>
<sequence>MSDRQDVDSRLGAGDPRRIGFYRTVARLGRGGMGQVYLARSPGGRPVAVKVVAPELADDPEFRRRFALETEAARRVGGFYTAQVVDAGPDDARPWMVTAYIPGPSLQQAVQEHGPLPSDTLRVLGSGLAEGLAAIHGSGLVHRDLKPGNVILAEDGPRVIDFGISRALDGASATSSILGTPGYMSPEQCRGEETGPASDVFAFGCVLIYAVSGRSPYGEGNGLALQYRTVHGKPDLTGVPEELLPFLTRCLDHKPDRRPTVGEALATFTAPVGDTSWLPAAVRAMIEQRRAQAARLPPEEPSGQARRRRRTLVVAAVGALLAGAGAWTAAAWPDRGHGGGASSTTRSMNPCDVLDNKIVQSHQLTDIGSPGGYDSGSLRVRTCKWATAEFGSTEGGYQGYYTLAYGPASLELVQRNRRRYPVDLDGLPGAQAYANASEYPNACEVTWRTSFGRAAVYADQPSNVIGGVRCDDVADFARSVFPKVPT</sequence>
<keyword evidence="9" id="KW-1185">Reference proteome</keyword>
<evidence type="ECO:0000259" key="7">
    <source>
        <dbReference type="PROSITE" id="PS50011"/>
    </source>
</evidence>
<dbReference type="SUPFAM" id="SSF56112">
    <property type="entry name" value="Protein kinase-like (PK-like)"/>
    <property type="match status" value="1"/>
</dbReference>
<dbReference type="Proteomes" id="UP001272987">
    <property type="component" value="Unassembled WGS sequence"/>
</dbReference>
<dbReference type="EMBL" id="JARAWP010000023">
    <property type="protein sequence ID" value="MDX3022922.1"/>
    <property type="molecule type" value="Genomic_DNA"/>
</dbReference>
<dbReference type="Gene3D" id="3.30.200.20">
    <property type="entry name" value="Phosphorylase Kinase, domain 1"/>
    <property type="match status" value="1"/>
</dbReference>
<dbReference type="Pfam" id="PF00069">
    <property type="entry name" value="Pkinase"/>
    <property type="match status" value="1"/>
</dbReference>
<dbReference type="CDD" id="cd14014">
    <property type="entry name" value="STKc_PknB_like"/>
    <property type="match status" value="1"/>
</dbReference>
<keyword evidence="4 5" id="KW-0067">ATP-binding</keyword>
<dbReference type="PROSITE" id="PS00107">
    <property type="entry name" value="PROTEIN_KINASE_ATP"/>
    <property type="match status" value="1"/>
</dbReference>
<comment type="caution">
    <text evidence="8">The sequence shown here is derived from an EMBL/GenBank/DDBJ whole genome shotgun (WGS) entry which is preliminary data.</text>
</comment>
<dbReference type="InterPro" id="IPR000719">
    <property type="entry name" value="Prot_kinase_dom"/>
</dbReference>
<keyword evidence="2 5" id="KW-0547">Nucleotide-binding</keyword>
<dbReference type="PROSITE" id="PS50011">
    <property type="entry name" value="PROTEIN_KINASE_DOM"/>
    <property type="match status" value="1"/>
</dbReference>
<dbReference type="RefSeq" id="WP_319167055.1">
    <property type="nucleotide sequence ID" value="NZ_JARAWP010000023.1"/>
</dbReference>
<dbReference type="InterPro" id="IPR011009">
    <property type="entry name" value="Kinase-like_dom_sf"/>
</dbReference>
<dbReference type="SMART" id="SM00220">
    <property type="entry name" value="S_TKc"/>
    <property type="match status" value="1"/>
</dbReference>
<feature type="domain" description="Protein kinase" evidence="7">
    <location>
        <begin position="22"/>
        <end position="278"/>
    </location>
</feature>
<dbReference type="PANTHER" id="PTHR43289">
    <property type="entry name" value="MITOGEN-ACTIVATED PROTEIN KINASE KINASE KINASE 20-RELATED"/>
    <property type="match status" value="1"/>
</dbReference>
<keyword evidence="6" id="KW-1133">Transmembrane helix</keyword>
<keyword evidence="6" id="KW-0812">Transmembrane</keyword>
<name>A0ABU4M588_9ACTN</name>
<evidence type="ECO:0000313" key="9">
    <source>
        <dbReference type="Proteomes" id="UP001272987"/>
    </source>
</evidence>
<keyword evidence="3 8" id="KW-0418">Kinase</keyword>
<feature type="transmembrane region" description="Helical" evidence="6">
    <location>
        <begin position="312"/>
        <end position="332"/>
    </location>
</feature>